<dbReference type="PROSITE" id="PS50994">
    <property type="entry name" value="INTEGRASE"/>
    <property type="match status" value="1"/>
</dbReference>
<feature type="region of interest" description="Disordered" evidence="1">
    <location>
        <begin position="482"/>
        <end position="503"/>
    </location>
</feature>
<proteinExistence type="predicted"/>
<feature type="compositionally biased region" description="Basic and acidic residues" evidence="1">
    <location>
        <begin position="2325"/>
        <end position="2336"/>
    </location>
</feature>
<sequence length="2964" mass="332326">MACALCRGRLLRYVVDSEWCSMGLHGRTVMMVERRPDVLVKMVTYVPTVMGRAPGEENLVMNRDSRLRNPGAELGILCGDSVLTGPGCGAGAKKEPGTLPQRDQRMDMVTTAMAALFVDLAQGGSPDGTTAATAAGPIILEETVVDTPEESINDTMQVAILGFLDYKELVGGLHRENAGLGLMAACVVVQAVSPSNMGATYLGVNDVVQEHDDLDFTILKVVMASFHTKATEIVDATLPGEVHHRQHGMLNMEYYLALMARNVVGRMVVPTFSGTIADGDDDLGASARSYLRQISAWVKMTRVTKDRQALVLYQHLQGRAWVEAEGLDIDKLATTAGLEYYLDWVKERYLDVQVTQVGRSLSEFFRKLKKKPGQSIRDFVGEYDRAHARLVECGCRLPDLAAAWVFVDRMGLEEAAELNLLASVGNVYDLKRLQQAAIVQDRALRKPWEAQRHGRVEDKGHRREWWGGKRQSALMAGIEEEDDDIDEDHHAEEAEDSPEAVPESVAEELYHAYMSHETAKQRYRDNLKLRGTTGDTSEKLKVIAADRLKAAKQKSFCAGCRRRGHWHKDPECPMNQGRRQQHGGGDGKDGGDLKTSFHTHVVHVTWDLDREKDDGMVELEAITDTACSRSVAGAGWLDLFIEHTARRGTEPVILPNDEQFRFGASRVFRSSYAAILTFALGEAVVEVKVAIVHGELPLLLSRAALAKLGMVMDVAKNRANFDTVGLRDVQLRSTKTGHPAILLVPAQVPNPTGTDPAVWGDTEVKIHLNAAAYMAPRGGDVQGELGKDSAGSFEDLKYQNHNMHYLKDEICVLHLNFKGVPKEPQKTMFTPEGWETKNVDHKAKLLQSLGNVRHCSFGAAFLEQCAQWAPLYHEYSQLPIDRTGMDSVPTPPAKSIHHMRKSELIEEAHRLGITVQTQWTVIELRAILQEERDKAKASTTGTTPKGLASMTLDELIDTATRIGIELPAKKNRGIIMRMIRDSTQDHSQRVMNFGRYKGLMFKDVPQGYRRWAQEEMERSDNASEDLRMFAMWAARAEETMLMSTYHQDPEMASDNPYVPEEMESWDLLSEPARRCLQSQGIREDYTRRHQPLRQPGTTLGGCSESQTFGDKDKGTIRSVVDQFHGAGSGGGDNGRDPPFGNEACCAERQGGCSSAKALNSMRGGPGDTEGAADKGHHSLLPEIDMMPGTECEDRKIAIHEENGKGADDEMGADTEFEFETAYDDTEFDDAVKYVIGEAVQVPRECEGMDGSLNGRDNRPLMVEVYAGVGRLGRTFERHGFRVIRVERPTWDLDQLDQRKALLALLHEQRPEVLWCAPDCWLWSAMQNLHGKDAEKKEELLRRREEHHKTHLSFVRQMYTEQEQRGGVGIIEHPYGSLAWSTPSFRDLPGTSCKIDHCAYGSVLPDKEGAMRPFKKSTRLQVTDKEIAEYIQKTCPGGHDHLHLFGGGKGCPSLTKAAGAYQQGFCDVIVGGIILYLQQQEASSEQPRQDARRENPGRGTKAEILQECEEFARKAVIEKDFTYATLQDLVELLPEDKSKRERKAVEKDREKDEMSKDGLAEKCLLGGYWTRGAMGGITNASSDLPWTCRYINMWGRFRMSGSWTSFYLALNKSHAVHTDHHNLRGTMNATTTFGNFAGGSLWVGDAEQHPDRQWRSDDDGVWRTDSSGKVLRGQCIDTKEILYALDPKRPHATQPWTGDRWVLTFYTTRNILKADWTLKERLRSLRFPLKGISAEADHRPKKSIRGQLGRMAKRLGALATWTVLAASTYLEPWQGPAENTVTLLEIGGMDKTFKAIDRGGITAEPIMYEDLRTNRDLGRESIEELHPHTLWIHGERALDTLVEVEEMVSLQVSRQKRLIIEAEISHEIWTKSDMVRELLTGDEDIVYVKNEGGNRILEVNGSTREWDEAVTKGDEETFRVYMVHGENRRETSGPVVRQGSQAISFPGENPVRPEIASALKRLHQNLGHPAESDLTRHLRLAGAGTEVINASKRLRCETCNRCNQGGIPRPASLPTALSFNMVVGVDAFTVVDSTGKKREMMSVYDHGTSYHLVGELKGHSTQAMEETFCEIWAKTFGAPTVLALDLETGLQAGLARFAMWNGTKLRSAAGQAHWQLGATERHNGLWKAIWNRVCDDMNITEVDTALGIAAVNAAKNELRRQDGFSPTQAVYGKDPYVPGDLIDGKDPEQQNHILTTDQQRAREHSIRIAARTAYFRCQGDQRLRRALLQRTRVARGEVQVGDLIYFHRKPKNSKEWMWRGPATVIGNENGNVWASFAGRCHLIAPEHIRRATNEEIGTALSMRLTKNDLEKLLEYDPGDPEMYVNEEQHQDEERIGGEMEGEGEPMILEDSFEDSRDHPPPESSPSGQGFLRPAPDDRHDGNVRKKMKGKTPIVQSAHMVRRAKTPRGVEKQLEKELPWSMIPPSQHQAFRDAELKQWMEHVDHNAVQPVDVETSRKILAEKGDRVLPSRFAYRDKNWSKRRKLPDIEWRHKARLVIGGHLDPDLQKGLDTSAPTVSRQGVLLLLQILASRLGDGWGACAGDITAAFLNGEELRRELYIRQPRGGIGNLHPEQLIKLTKGVFGLVDSPHSWWKKLSKEMAEMDVDLPDGDKARLVQCELDPCIFQLCRITEGVPVGEPLAYLAVHVDDLLGIGHKKTLGRLKTALSRTFPVDDWEDDLFEYIGSFVEVDREEGEVRVTQTNYTETRLFEVDILPGQLDGDAATQEQRADNRQHKEQGVRLRPVRLDDAVLLCYHDAGWANAPQDPEDPFYVLTPEEEEAGRIRDGPFAEKERKAKRGTSKIASQLGGMFFLANREILYGKTEKLSLLDWRSSACDRVCRSTFAAETMGCAGAVENGEYIQLLLETLLKGRLVRRGEPARLHLRYISDCRSLYDHLHKEGVPRVPSDRRLAIDVAAIRQDLRRQGRLAWVPTDRQFADIATKPLKPDVWWKDVTGAVKLPFIEARF</sequence>
<name>A0A812R3Q3_9DINO</name>
<dbReference type="InterPro" id="IPR036397">
    <property type="entry name" value="RNaseH_sf"/>
</dbReference>
<feature type="compositionally biased region" description="Basic and acidic residues" evidence="1">
    <location>
        <begin position="1486"/>
        <end position="1495"/>
    </location>
</feature>
<protein>
    <submittedName>
        <fullName evidence="3">RE2 protein</fullName>
    </submittedName>
</protein>
<dbReference type="Pfam" id="PF07727">
    <property type="entry name" value="RVT_2"/>
    <property type="match status" value="1"/>
</dbReference>
<feature type="region of interest" description="Disordered" evidence="1">
    <location>
        <begin position="567"/>
        <end position="594"/>
    </location>
</feature>
<evidence type="ECO:0000259" key="2">
    <source>
        <dbReference type="PROSITE" id="PS50994"/>
    </source>
</evidence>
<dbReference type="Proteomes" id="UP000604046">
    <property type="component" value="Unassembled WGS sequence"/>
</dbReference>
<accession>A0A812R3Q3</accession>
<dbReference type="InterPro" id="IPR013103">
    <property type="entry name" value="RVT_2"/>
</dbReference>
<feature type="compositionally biased region" description="Basic and acidic residues" evidence="1">
    <location>
        <begin position="2373"/>
        <end position="2382"/>
    </location>
</feature>
<feature type="domain" description="Integrase catalytic" evidence="2">
    <location>
        <begin position="2009"/>
        <end position="2173"/>
    </location>
</feature>
<comment type="caution">
    <text evidence="3">The sequence shown here is derived from an EMBL/GenBank/DDBJ whole genome shotgun (WGS) entry which is preliminary data.</text>
</comment>
<evidence type="ECO:0000256" key="1">
    <source>
        <dbReference type="SAM" id="MobiDB-lite"/>
    </source>
</evidence>
<dbReference type="EMBL" id="CAJNDS010002300">
    <property type="protein sequence ID" value="CAE7419504.1"/>
    <property type="molecule type" value="Genomic_DNA"/>
</dbReference>
<feature type="region of interest" description="Disordered" evidence="1">
    <location>
        <begin position="1480"/>
        <end position="1499"/>
    </location>
</feature>
<organism evidence="3 4">
    <name type="scientific">Symbiodinium natans</name>
    <dbReference type="NCBI Taxonomy" id="878477"/>
    <lineage>
        <taxon>Eukaryota</taxon>
        <taxon>Sar</taxon>
        <taxon>Alveolata</taxon>
        <taxon>Dinophyceae</taxon>
        <taxon>Suessiales</taxon>
        <taxon>Symbiodiniaceae</taxon>
        <taxon>Symbiodinium</taxon>
    </lineage>
</organism>
<dbReference type="GO" id="GO:0003676">
    <property type="term" value="F:nucleic acid binding"/>
    <property type="evidence" value="ECO:0007669"/>
    <property type="project" value="InterPro"/>
</dbReference>
<evidence type="ECO:0000313" key="3">
    <source>
        <dbReference type="EMBL" id="CAE7419504.1"/>
    </source>
</evidence>
<feature type="region of interest" description="Disordered" evidence="1">
    <location>
        <begin position="1091"/>
        <end position="1111"/>
    </location>
</feature>
<feature type="region of interest" description="Disordered" evidence="1">
    <location>
        <begin position="2317"/>
        <end position="2393"/>
    </location>
</feature>
<reference evidence="3" key="1">
    <citation type="submission" date="2021-02" db="EMBL/GenBank/DDBJ databases">
        <authorList>
            <person name="Dougan E. K."/>
            <person name="Rhodes N."/>
            <person name="Thang M."/>
            <person name="Chan C."/>
        </authorList>
    </citation>
    <scope>NUCLEOTIDE SEQUENCE</scope>
</reference>
<dbReference type="OrthoDB" id="413311at2759"/>
<dbReference type="GO" id="GO:0015074">
    <property type="term" value="P:DNA integration"/>
    <property type="evidence" value="ECO:0007669"/>
    <property type="project" value="InterPro"/>
</dbReference>
<keyword evidence="4" id="KW-1185">Reference proteome</keyword>
<dbReference type="Gene3D" id="3.30.420.10">
    <property type="entry name" value="Ribonuclease H-like superfamily/Ribonuclease H"/>
    <property type="match status" value="1"/>
</dbReference>
<dbReference type="InterPro" id="IPR001584">
    <property type="entry name" value="Integrase_cat-core"/>
</dbReference>
<dbReference type="InterPro" id="IPR012337">
    <property type="entry name" value="RNaseH-like_sf"/>
</dbReference>
<evidence type="ECO:0000313" key="4">
    <source>
        <dbReference type="Proteomes" id="UP000604046"/>
    </source>
</evidence>
<dbReference type="SUPFAM" id="SSF53098">
    <property type="entry name" value="Ribonuclease H-like"/>
    <property type="match status" value="1"/>
</dbReference>
<gene>
    <name evidence="3" type="primary">RE2</name>
    <name evidence="3" type="ORF">SNAT2548_LOCUS22814</name>
</gene>